<evidence type="ECO:0000313" key="7">
    <source>
        <dbReference type="EMBL" id="KAH7153637.1"/>
    </source>
</evidence>
<dbReference type="InterPro" id="IPR043145">
    <property type="entry name" value="Znf_ZZ_sf"/>
</dbReference>
<dbReference type="OrthoDB" id="2444812at2759"/>
<dbReference type="SUPFAM" id="SSF57850">
    <property type="entry name" value="RING/U-box"/>
    <property type="match status" value="2"/>
</dbReference>
<dbReference type="InterPro" id="IPR000433">
    <property type="entry name" value="Znf_ZZ"/>
</dbReference>
<keyword evidence="5" id="KW-0812">Transmembrane</keyword>
<keyword evidence="2" id="KW-0863">Zinc-finger</keyword>
<reference evidence="7" key="1">
    <citation type="journal article" date="2021" name="Nat. Commun.">
        <title>Genetic determinants of endophytism in the Arabidopsis root mycobiome.</title>
        <authorList>
            <person name="Mesny F."/>
            <person name="Miyauchi S."/>
            <person name="Thiergart T."/>
            <person name="Pickel B."/>
            <person name="Atanasova L."/>
            <person name="Karlsson M."/>
            <person name="Huettel B."/>
            <person name="Barry K.W."/>
            <person name="Haridas S."/>
            <person name="Chen C."/>
            <person name="Bauer D."/>
            <person name="Andreopoulos W."/>
            <person name="Pangilinan J."/>
            <person name="LaButti K."/>
            <person name="Riley R."/>
            <person name="Lipzen A."/>
            <person name="Clum A."/>
            <person name="Drula E."/>
            <person name="Henrissat B."/>
            <person name="Kohler A."/>
            <person name="Grigoriev I.V."/>
            <person name="Martin F.M."/>
            <person name="Hacquard S."/>
        </authorList>
    </citation>
    <scope>NUCLEOTIDE SEQUENCE</scope>
    <source>
        <strain evidence="7">MPI-CAGE-AT-0147</strain>
    </source>
</reference>
<keyword evidence="5" id="KW-1133">Transmembrane helix</keyword>
<dbReference type="SMART" id="SM00291">
    <property type="entry name" value="ZnF_ZZ"/>
    <property type="match status" value="2"/>
</dbReference>
<dbReference type="AlphaFoldDB" id="A0A9P9F6B8"/>
<evidence type="ECO:0000256" key="4">
    <source>
        <dbReference type="SAM" id="MobiDB-lite"/>
    </source>
</evidence>
<proteinExistence type="predicted"/>
<evidence type="ECO:0000313" key="8">
    <source>
        <dbReference type="Proteomes" id="UP000738349"/>
    </source>
</evidence>
<keyword evidence="3" id="KW-0862">Zinc</keyword>
<organism evidence="7 8">
    <name type="scientific">Dactylonectria macrodidyma</name>
    <dbReference type="NCBI Taxonomy" id="307937"/>
    <lineage>
        <taxon>Eukaryota</taxon>
        <taxon>Fungi</taxon>
        <taxon>Dikarya</taxon>
        <taxon>Ascomycota</taxon>
        <taxon>Pezizomycotina</taxon>
        <taxon>Sordariomycetes</taxon>
        <taxon>Hypocreomycetidae</taxon>
        <taxon>Hypocreales</taxon>
        <taxon>Nectriaceae</taxon>
        <taxon>Dactylonectria</taxon>
    </lineage>
</organism>
<sequence length="433" mass="46694">MSFIDKFKREFGGLSVSDSPSERQQAACAGGSWISHRSWLLGTVSVLRNDGQQIHHQPYNTQQQPQYQPNNTGQEYQYLPCSSGQTPVYDVPQPVTHRPLNAVQQPYTYRLSGLNTSPQQWQQPSTAPRPNSAQSGYQQTGSSPSLAGSPFAHPSLGSPAFYNGEPQQLVKPLPYNEAPQALAPCGGASHALRGSAWEGPSNVPPLPPMPAYAGSSSRGGPFAQEAYNQGLQIQVETGSQMAHLVAYDGKMKSASQTVLAATGGLIAGGVAGYFIQDALDKRKKKKLHGRVPDDFSDFASYPGLTTNLECNDCDRAIHGLYAHCAKCGGGDYDICRNCLAQGVTCEGRGKHRLVKVYPEYECNECGHDIQGHFYHCSVCDLGEWDLCEFCLERGKTCNVGGGHRLVKLFLPAPNYGSGKHCANSDSSSGSDSD</sequence>
<feature type="compositionally biased region" description="Polar residues" evidence="4">
    <location>
        <begin position="114"/>
        <end position="146"/>
    </location>
</feature>
<dbReference type="GO" id="GO:0008270">
    <property type="term" value="F:zinc ion binding"/>
    <property type="evidence" value="ECO:0007669"/>
    <property type="project" value="UniProtKB-KW"/>
</dbReference>
<feature type="compositionally biased region" description="Low complexity" evidence="4">
    <location>
        <begin position="59"/>
        <end position="72"/>
    </location>
</feature>
<dbReference type="Gene3D" id="3.30.60.90">
    <property type="match status" value="1"/>
</dbReference>
<dbReference type="EMBL" id="JAGMUV010000006">
    <property type="protein sequence ID" value="KAH7153637.1"/>
    <property type="molecule type" value="Genomic_DNA"/>
</dbReference>
<comment type="caution">
    <text evidence="7">The sequence shown here is derived from an EMBL/GenBank/DDBJ whole genome shotgun (WGS) entry which is preliminary data.</text>
</comment>
<feature type="region of interest" description="Disordered" evidence="4">
    <location>
        <begin position="196"/>
        <end position="220"/>
    </location>
</feature>
<keyword evidence="5" id="KW-0472">Membrane</keyword>
<evidence type="ECO:0000256" key="5">
    <source>
        <dbReference type="SAM" id="Phobius"/>
    </source>
</evidence>
<dbReference type="Proteomes" id="UP000738349">
    <property type="component" value="Unassembled WGS sequence"/>
</dbReference>
<protein>
    <recommendedName>
        <fullName evidence="6">ZZ-type domain-containing protein</fullName>
    </recommendedName>
</protein>
<name>A0A9P9F6B8_9HYPO</name>
<gene>
    <name evidence="7" type="ORF">EDB81DRAFT_758580</name>
</gene>
<feature type="transmembrane region" description="Helical" evidence="5">
    <location>
        <begin position="258"/>
        <end position="275"/>
    </location>
</feature>
<evidence type="ECO:0000256" key="2">
    <source>
        <dbReference type="ARBA" id="ARBA00022771"/>
    </source>
</evidence>
<accession>A0A9P9F6B8</accession>
<feature type="region of interest" description="Disordered" evidence="4">
    <location>
        <begin position="114"/>
        <end position="152"/>
    </location>
</feature>
<feature type="domain" description="ZZ-type" evidence="6">
    <location>
        <begin position="304"/>
        <end position="350"/>
    </location>
</feature>
<keyword evidence="1" id="KW-0479">Metal-binding</keyword>
<feature type="domain" description="ZZ-type" evidence="6">
    <location>
        <begin position="356"/>
        <end position="405"/>
    </location>
</feature>
<evidence type="ECO:0000256" key="3">
    <source>
        <dbReference type="ARBA" id="ARBA00022833"/>
    </source>
</evidence>
<keyword evidence="8" id="KW-1185">Reference proteome</keyword>
<feature type="region of interest" description="Disordered" evidence="4">
    <location>
        <begin position="59"/>
        <end position="81"/>
    </location>
</feature>
<evidence type="ECO:0000259" key="6">
    <source>
        <dbReference type="SMART" id="SM00291"/>
    </source>
</evidence>
<evidence type="ECO:0000256" key="1">
    <source>
        <dbReference type="ARBA" id="ARBA00022723"/>
    </source>
</evidence>